<dbReference type="PANTHER" id="PTHR32282">
    <property type="entry name" value="BINDING PROTEIN TRANSPEPTIDASE, PUTATIVE-RELATED"/>
    <property type="match status" value="1"/>
</dbReference>
<organism evidence="16 17">
    <name type="scientific">Wenyingzhuangia heitensis</name>
    <dbReference type="NCBI Taxonomy" id="1487859"/>
    <lineage>
        <taxon>Bacteria</taxon>
        <taxon>Pseudomonadati</taxon>
        <taxon>Bacteroidota</taxon>
        <taxon>Flavobacteriia</taxon>
        <taxon>Flavobacteriales</taxon>
        <taxon>Flavobacteriaceae</taxon>
        <taxon>Wenyingzhuangia</taxon>
    </lineage>
</organism>
<keyword evidence="8" id="KW-0378">Hydrolase</keyword>
<evidence type="ECO:0000256" key="2">
    <source>
        <dbReference type="ARBA" id="ARBA00007090"/>
    </source>
</evidence>
<evidence type="ECO:0000259" key="14">
    <source>
        <dbReference type="Pfam" id="PF00912"/>
    </source>
</evidence>
<dbReference type="InterPro" id="IPR050396">
    <property type="entry name" value="Glycosyltr_51/Transpeptidase"/>
</dbReference>
<evidence type="ECO:0000256" key="6">
    <source>
        <dbReference type="ARBA" id="ARBA00022676"/>
    </source>
</evidence>
<feature type="transmembrane region" description="Helical" evidence="12">
    <location>
        <begin position="16"/>
        <end position="35"/>
    </location>
</feature>
<comment type="pathway">
    <text evidence="1">Cell wall biogenesis; peptidoglycan biosynthesis.</text>
</comment>
<keyword evidence="4" id="KW-0121">Carboxypeptidase</keyword>
<dbReference type="InterPro" id="IPR001460">
    <property type="entry name" value="PCN-bd_Tpept"/>
</dbReference>
<dbReference type="InterPro" id="IPR036950">
    <property type="entry name" value="PBP_transglycosylase"/>
</dbReference>
<evidence type="ECO:0000256" key="8">
    <source>
        <dbReference type="ARBA" id="ARBA00022801"/>
    </source>
</evidence>
<evidence type="ECO:0000256" key="1">
    <source>
        <dbReference type="ARBA" id="ARBA00004752"/>
    </source>
</evidence>
<gene>
    <name evidence="16" type="ORF">FHR24_001971</name>
</gene>
<dbReference type="SUPFAM" id="SSF53955">
    <property type="entry name" value="Lysozyme-like"/>
    <property type="match status" value="1"/>
</dbReference>
<dbReference type="Gene3D" id="3.40.710.10">
    <property type="entry name" value="DD-peptidase/beta-lactamase superfamily"/>
    <property type="match status" value="1"/>
</dbReference>
<comment type="similarity">
    <text evidence="2">In the C-terminal section; belongs to the transpeptidase family.</text>
</comment>
<feature type="domain" description="Glycosyl transferase family 51" evidence="14">
    <location>
        <begin position="56"/>
        <end position="223"/>
    </location>
</feature>
<dbReference type="Pfam" id="PF00905">
    <property type="entry name" value="Transpeptidase"/>
    <property type="match status" value="1"/>
</dbReference>
<evidence type="ECO:0000313" key="16">
    <source>
        <dbReference type="EMBL" id="NIJ45503.1"/>
    </source>
</evidence>
<evidence type="ECO:0000313" key="17">
    <source>
        <dbReference type="Proteomes" id="UP000745859"/>
    </source>
</evidence>
<keyword evidence="17" id="KW-1185">Reference proteome</keyword>
<evidence type="ECO:0000259" key="15">
    <source>
        <dbReference type="Pfam" id="PF06832"/>
    </source>
</evidence>
<dbReference type="SUPFAM" id="SSF56601">
    <property type="entry name" value="beta-lactamase/transpeptidase-like"/>
    <property type="match status" value="1"/>
</dbReference>
<dbReference type="InterPro" id="IPR001264">
    <property type="entry name" value="Glyco_trans_51"/>
</dbReference>
<dbReference type="Pfam" id="PF00912">
    <property type="entry name" value="Transgly"/>
    <property type="match status" value="1"/>
</dbReference>
<keyword evidence="12" id="KW-1133">Transmembrane helix</keyword>
<dbReference type="GO" id="GO:0016757">
    <property type="term" value="F:glycosyltransferase activity"/>
    <property type="evidence" value="ECO:0007669"/>
    <property type="project" value="UniProtKB-KW"/>
</dbReference>
<dbReference type="Proteomes" id="UP000745859">
    <property type="component" value="Unassembled WGS sequence"/>
</dbReference>
<evidence type="ECO:0000256" key="11">
    <source>
        <dbReference type="ARBA" id="ARBA00049902"/>
    </source>
</evidence>
<keyword evidence="9" id="KW-0511">Multifunctional enzyme</keyword>
<keyword evidence="5" id="KW-0645">Protease</keyword>
<keyword evidence="6 16" id="KW-0328">Glycosyltransferase</keyword>
<evidence type="ECO:0000256" key="4">
    <source>
        <dbReference type="ARBA" id="ARBA00022645"/>
    </source>
</evidence>
<accession>A0ABX0U9T4</accession>
<feature type="domain" description="Penicillin-binding protein transpeptidase" evidence="13">
    <location>
        <begin position="301"/>
        <end position="420"/>
    </location>
</feature>
<dbReference type="EC" id="2.4.99.28" evidence="10"/>
<dbReference type="InterPro" id="IPR011815">
    <property type="entry name" value="PBP_1c"/>
</dbReference>
<evidence type="ECO:0000256" key="9">
    <source>
        <dbReference type="ARBA" id="ARBA00023268"/>
    </source>
</evidence>
<dbReference type="PANTHER" id="PTHR32282:SF15">
    <property type="entry name" value="PENICILLIN-BINDING PROTEIN 1C"/>
    <property type="match status" value="1"/>
</dbReference>
<feature type="domain" description="Penicillin-binding C-terminal" evidence="15">
    <location>
        <begin position="689"/>
        <end position="778"/>
    </location>
</feature>
<dbReference type="Gene3D" id="1.10.3810.10">
    <property type="entry name" value="Biosynthetic peptidoglycan transglycosylase-like"/>
    <property type="match status" value="1"/>
</dbReference>
<evidence type="ECO:0000256" key="7">
    <source>
        <dbReference type="ARBA" id="ARBA00022679"/>
    </source>
</evidence>
<evidence type="ECO:0000256" key="3">
    <source>
        <dbReference type="ARBA" id="ARBA00007739"/>
    </source>
</evidence>
<evidence type="ECO:0000256" key="5">
    <source>
        <dbReference type="ARBA" id="ARBA00022670"/>
    </source>
</evidence>
<dbReference type="NCBIfam" id="TIGR02073">
    <property type="entry name" value="PBP_1c"/>
    <property type="match status" value="1"/>
</dbReference>
<name>A0ABX0U9T4_9FLAO</name>
<comment type="similarity">
    <text evidence="3">In the N-terminal section; belongs to the glycosyltransferase 51 family.</text>
</comment>
<keyword evidence="12" id="KW-0812">Transmembrane</keyword>
<keyword evidence="7 16" id="KW-0808">Transferase</keyword>
<dbReference type="InterPro" id="IPR009647">
    <property type="entry name" value="PBP_C"/>
</dbReference>
<dbReference type="EMBL" id="JAASQL010000002">
    <property type="protein sequence ID" value="NIJ45503.1"/>
    <property type="molecule type" value="Genomic_DNA"/>
</dbReference>
<evidence type="ECO:0000256" key="12">
    <source>
        <dbReference type="SAM" id="Phobius"/>
    </source>
</evidence>
<proteinExistence type="inferred from homology"/>
<dbReference type="InterPro" id="IPR012338">
    <property type="entry name" value="Beta-lactam/transpept-like"/>
</dbReference>
<dbReference type="Pfam" id="PF06832">
    <property type="entry name" value="BiPBP_C"/>
    <property type="match status" value="1"/>
</dbReference>
<comment type="catalytic activity">
    <reaction evidence="11">
        <text>[GlcNAc-(1-&gt;4)-Mur2Ac(oyl-L-Ala-gamma-D-Glu-L-Lys-D-Ala-D-Ala)](n)-di-trans,octa-cis-undecaprenyl diphosphate + beta-D-GlcNAc-(1-&gt;4)-Mur2Ac(oyl-L-Ala-gamma-D-Glu-L-Lys-D-Ala-D-Ala)-di-trans,octa-cis-undecaprenyl diphosphate = [GlcNAc-(1-&gt;4)-Mur2Ac(oyl-L-Ala-gamma-D-Glu-L-Lys-D-Ala-D-Ala)](n+1)-di-trans,octa-cis-undecaprenyl diphosphate + di-trans,octa-cis-undecaprenyl diphosphate + H(+)</text>
        <dbReference type="Rhea" id="RHEA:23708"/>
        <dbReference type="Rhea" id="RHEA-COMP:9602"/>
        <dbReference type="Rhea" id="RHEA-COMP:9603"/>
        <dbReference type="ChEBI" id="CHEBI:15378"/>
        <dbReference type="ChEBI" id="CHEBI:58405"/>
        <dbReference type="ChEBI" id="CHEBI:60033"/>
        <dbReference type="ChEBI" id="CHEBI:78435"/>
        <dbReference type="EC" id="2.4.99.28"/>
    </reaction>
</comment>
<sequence>MKKKITLYILKHKIKIGLGLILCFWYGFFLPSTLFNKDYSTVIFSKNHSLLGATIANDEQWRFPPSDSIPFKFKNCIVYYEDEYFKYHLGFNPIAIGKAIMTNYKTGKNKRGASTLTQQVIRLSRNKKRTYTEKFIELIWATRLEFSKSKEEILNLYANHAPYGGNVVGLEMASWRYFGTSPQKLSWAESATLAVLPNAPGLIFPGKNKHLLKQKRDFLLKKLKDKGIINTTTYELSIQEKIPTKPVAIPQENIHLISHLKQHNKGKRITTSIDANIQQQVLKTVQKFHHQYRKNNIHNLAVLVLDVETKKVVSYVGNSPTTIKNEKYVDMIQAQRSTGSTLKPVLYMGMLNSGELLPNLLVPDVPTQIQEYNPQNFNFTYSGAISAKKALAKSLNIPAVRLLRTYGLHHFKNDLNYLGLKGVNKPVDYYGLTLILGGAESSLWDITNMYANLAGTVNHYNSNNGNYFSKEHQPASFYQKTKTDFGKKSIYKNIFDAGSIYLGFDAITELTRPEDDKEWKHYNSSHKISWKTGTSFGNKDAWSIGVTQKYAIGVWVGNADGEGIANMTGVNYAAPVMFNILESLPQNNWFKKPMDELQEIEVCSISGHKANPLCPTVKEFVPLNTNTTLPCPYHQKIYVDQHQKYRVFKNCADGNNITPITWFVLPANQAWYYKKLNANYTDLPPIDKNCLNANNSVMDFISPNENTSFILTKDFDEKTNPIVIKVSHQRSDEQLFWYVDDTYLKSTTYNHEIAIIPSLGQHQIIVIDQNGNQIKRNINIE</sequence>
<evidence type="ECO:0000256" key="10">
    <source>
        <dbReference type="ARBA" id="ARBA00044770"/>
    </source>
</evidence>
<protein>
    <recommendedName>
        <fullName evidence="10">peptidoglycan glycosyltransferase</fullName>
        <ecNumber evidence="10">2.4.99.28</ecNumber>
    </recommendedName>
</protein>
<comment type="caution">
    <text evidence="16">The sequence shown here is derived from an EMBL/GenBank/DDBJ whole genome shotgun (WGS) entry which is preliminary data.</text>
</comment>
<dbReference type="RefSeq" id="WP_167187663.1">
    <property type="nucleotide sequence ID" value="NZ_JAASQL010000002.1"/>
</dbReference>
<reference evidence="16 17" key="1">
    <citation type="submission" date="2020-03" db="EMBL/GenBank/DDBJ databases">
        <title>Genomic Encyclopedia of Type Strains, Phase IV (KMG-IV): sequencing the most valuable type-strain genomes for metagenomic binning, comparative biology and taxonomic classification.</title>
        <authorList>
            <person name="Goeker M."/>
        </authorList>
    </citation>
    <scope>NUCLEOTIDE SEQUENCE [LARGE SCALE GENOMIC DNA]</scope>
    <source>
        <strain evidence="16 17">DSM 101599</strain>
    </source>
</reference>
<dbReference type="InterPro" id="IPR023346">
    <property type="entry name" value="Lysozyme-like_dom_sf"/>
</dbReference>
<keyword evidence="12" id="KW-0472">Membrane</keyword>
<evidence type="ECO:0000259" key="13">
    <source>
        <dbReference type="Pfam" id="PF00905"/>
    </source>
</evidence>